<reference evidence="2" key="1">
    <citation type="submission" date="2018-04" db="EMBL/GenBank/DDBJ databases">
        <title>Transcriptome assembly of Sipha flava.</title>
        <authorList>
            <person name="Scully E.D."/>
            <person name="Geib S.M."/>
            <person name="Palmer N.A."/>
            <person name="Koch K."/>
            <person name="Bradshaw J."/>
            <person name="Heng-Moss T."/>
            <person name="Sarath G."/>
        </authorList>
    </citation>
    <scope>NUCLEOTIDE SEQUENCE</scope>
</reference>
<sequence length="158" mass="17523">MLVRLINNETTERSCCGMLRIYCVGTTTSRIQYSISRLARKPPAGEEKKPSSRNGWGGYSNKSDVNVGQNIPSGCRTSGMNIAQPGRTAPPARRREALAVARNIGRWYPSRQDTNALGENADGKIRSQCAGRYRAYNNAEDPSRIFPFCHARYNCAYG</sequence>
<proteinExistence type="predicted"/>
<dbReference type="AlphaFoldDB" id="A0A2S2QXL2"/>
<evidence type="ECO:0000256" key="1">
    <source>
        <dbReference type="SAM" id="MobiDB-lite"/>
    </source>
</evidence>
<protein>
    <submittedName>
        <fullName evidence="2">Uncharacterized protein</fullName>
    </submittedName>
</protein>
<name>A0A2S2QXL2_9HEMI</name>
<dbReference type="EMBL" id="GGMS01013293">
    <property type="protein sequence ID" value="MBY82496.1"/>
    <property type="molecule type" value="Transcribed_RNA"/>
</dbReference>
<organism evidence="2">
    <name type="scientific">Sipha flava</name>
    <name type="common">yellow sugarcane aphid</name>
    <dbReference type="NCBI Taxonomy" id="143950"/>
    <lineage>
        <taxon>Eukaryota</taxon>
        <taxon>Metazoa</taxon>
        <taxon>Ecdysozoa</taxon>
        <taxon>Arthropoda</taxon>
        <taxon>Hexapoda</taxon>
        <taxon>Insecta</taxon>
        <taxon>Pterygota</taxon>
        <taxon>Neoptera</taxon>
        <taxon>Paraneoptera</taxon>
        <taxon>Hemiptera</taxon>
        <taxon>Sternorrhyncha</taxon>
        <taxon>Aphidomorpha</taxon>
        <taxon>Aphidoidea</taxon>
        <taxon>Aphididae</taxon>
        <taxon>Sipha</taxon>
    </lineage>
</organism>
<gene>
    <name evidence="2" type="ORF">g.169047</name>
</gene>
<evidence type="ECO:0000313" key="2">
    <source>
        <dbReference type="EMBL" id="MBY82496.1"/>
    </source>
</evidence>
<feature type="region of interest" description="Disordered" evidence="1">
    <location>
        <begin position="39"/>
        <end position="65"/>
    </location>
</feature>
<accession>A0A2S2QXL2</accession>